<dbReference type="Gene3D" id="3.40.605.10">
    <property type="entry name" value="Aldehyde Dehydrogenase, Chain A, domain 1"/>
    <property type="match status" value="1"/>
</dbReference>
<sequence>MRHLQQFYIDGEWVEPSGNARLPVIDPSTEETIGEVALGDTHDADRAVAAARRAFASYSQTPVEARAALLRRLLDAYLARYDEMADVIMREIGAPAKLSHAWQAALGKRHIEETLRTLEHFQWQRKKGTTLVNHEPVGVAALITPWNWPINQIVCKVAPALAAGCTVVLKPSEVSPMNAVLFAEIVDAAGVPKGVFNLVNGDGPTVGAALAAHPDVDMVSFTGSTRAGIEIAKLAAPTVKRVHQELGGKSANILLDDADFDAAVTAGVNACFSNSGQSCNAPTRMLVPASRHDEAVAIALRAARKHRVGPASDPATTMGPVVSDVQYGRVQKLIGIGIEEGATLVTGGEGRPDGLERGYYVKPTVFAGVTPSMTIAREEIFGPVLAIMPYRDEEEAIAIANDTPYGLAAYVQSADQARARRVALSMRAGSVYVNYPAWDPGSPFGGYKQSGNGREYGEWGLEAFLEVKGIVGYGE</sequence>
<dbReference type="Proteomes" id="UP000054740">
    <property type="component" value="Unassembled WGS sequence"/>
</dbReference>
<dbReference type="InterPro" id="IPR016162">
    <property type="entry name" value="Ald_DH_N"/>
</dbReference>
<dbReference type="Gene3D" id="3.40.309.10">
    <property type="entry name" value="Aldehyde Dehydrogenase, Chain A, domain 2"/>
    <property type="match status" value="1"/>
</dbReference>
<keyword evidence="7" id="KW-1185">Reference proteome</keyword>
<gene>
    <name evidence="6" type="ORF">AWB70_05958</name>
</gene>
<evidence type="ECO:0000256" key="4">
    <source>
        <dbReference type="ARBA" id="ARBA00049194"/>
    </source>
</evidence>
<keyword evidence="2" id="KW-0560">Oxidoreductase</keyword>
<dbReference type="EC" id="1.2.1.3" evidence="3"/>
<evidence type="ECO:0000256" key="1">
    <source>
        <dbReference type="ARBA" id="ARBA00009986"/>
    </source>
</evidence>
<proteinExistence type="inferred from homology"/>
<name>A0A158J7I3_CABCO</name>
<evidence type="ECO:0000256" key="3">
    <source>
        <dbReference type="ARBA" id="ARBA00024226"/>
    </source>
</evidence>
<dbReference type="FunFam" id="3.40.309.10:FF:000012">
    <property type="entry name" value="Betaine aldehyde dehydrogenase"/>
    <property type="match status" value="1"/>
</dbReference>
<dbReference type="GO" id="GO:0004029">
    <property type="term" value="F:aldehyde dehydrogenase (NAD+) activity"/>
    <property type="evidence" value="ECO:0007669"/>
    <property type="project" value="UniProtKB-EC"/>
</dbReference>
<dbReference type="PANTHER" id="PTHR42804">
    <property type="entry name" value="ALDEHYDE DEHYDROGENASE"/>
    <property type="match status" value="1"/>
</dbReference>
<reference evidence="7" key="1">
    <citation type="submission" date="2016-01" db="EMBL/GenBank/DDBJ databases">
        <authorList>
            <person name="Peeters C."/>
        </authorList>
    </citation>
    <scope>NUCLEOTIDE SEQUENCE [LARGE SCALE GENOMIC DNA]</scope>
</reference>
<dbReference type="EMBL" id="FCNY02000020">
    <property type="protein sequence ID" value="SAL64290.1"/>
    <property type="molecule type" value="Genomic_DNA"/>
</dbReference>
<organism evidence="6 7">
    <name type="scientific">Caballeronia cordobensis</name>
    <name type="common">Burkholderia cordobensis</name>
    <dbReference type="NCBI Taxonomy" id="1353886"/>
    <lineage>
        <taxon>Bacteria</taxon>
        <taxon>Pseudomonadati</taxon>
        <taxon>Pseudomonadota</taxon>
        <taxon>Betaproteobacteria</taxon>
        <taxon>Burkholderiales</taxon>
        <taxon>Burkholderiaceae</taxon>
        <taxon>Caballeronia</taxon>
    </lineage>
</organism>
<dbReference type="PROSITE" id="PS00070">
    <property type="entry name" value="ALDEHYDE_DEHYDR_CYS"/>
    <property type="match status" value="1"/>
</dbReference>
<dbReference type="FunFam" id="3.40.605.10:FF:000007">
    <property type="entry name" value="NAD/NADP-dependent betaine aldehyde dehydrogenase"/>
    <property type="match status" value="1"/>
</dbReference>
<dbReference type="SUPFAM" id="SSF53720">
    <property type="entry name" value="ALDH-like"/>
    <property type="match status" value="1"/>
</dbReference>
<dbReference type="CDD" id="cd07138">
    <property type="entry name" value="ALDH_CddD_SSP0762"/>
    <property type="match status" value="1"/>
</dbReference>
<dbReference type="RefSeq" id="WP_053570699.1">
    <property type="nucleotide sequence ID" value="NZ_FCNY02000020.1"/>
</dbReference>
<dbReference type="InterPro" id="IPR015590">
    <property type="entry name" value="Aldehyde_DH_dom"/>
</dbReference>
<comment type="catalytic activity">
    <reaction evidence="4">
        <text>an aldehyde + NAD(+) + H2O = a carboxylate + NADH + 2 H(+)</text>
        <dbReference type="Rhea" id="RHEA:16185"/>
        <dbReference type="ChEBI" id="CHEBI:15377"/>
        <dbReference type="ChEBI" id="CHEBI:15378"/>
        <dbReference type="ChEBI" id="CHEBI:17478"/>
        <dbReference type="ChEBI" id="CHEBI:29067"/>
        <dbReference type="ChEBI" id="CHEBI:57540"/>
        <dbReference type="ChEBI" id="CHEBI:57945"/>
        <dbReference type="EC" id="1.2.1.3"/>
    </reaction>
</comment>
<evidence type="ECO:0000259" key="5">
    <source>
        <dbReference type="Pfam" id="PF00171"/>
    </source>
</evidence>
<evidence type="ECO:0000313" key="6">
    <source>
        <dbReference type="EMBL" id="SAL64290.1"/>
    </source>
</evidence>
<dbReference type="AlphaFoldDB" id="A0A158J7I3"/>
<dbReference type="InterPro" id="IPR016160">
    <property type="entry name" value="Ald_DH_CS_CYS"/>
</dbReference>
<evidence type="ECO:0000313" key="7">
    <source>
        <dbReference type="Proteomes" id="UP000054740"/>
    </source>
</evidence>
<feature type="domain" description="Aldehyde dehydrogenase" evidence="5">
    <location>
        <begin position="13"/>
        <end position="468"/>
    </location>
</feature>
<accession>A0A158J7I3</accession>
<protein>
    <recommendedName>
        <fullName evidence="3">aldehyde dehydrogenase (NAD(+))</fullName>
        <ecNumber evidence="3">1.2.1.3</ecNumber>
    </recommendedName>
</protein>
<dbReference type="PANTHER" id="PTHR42804:SF1">
    <property type="entry name" value="ALDEHYDE DEHYDROGENASE-RELATED"/>
    <property type="match status" value="1"/>
</dbReference>
<comment type="similarity">
    <text evidence="1">Belongs to the aldehyde dehydrogenase family.</text>
</comment>
<dbReference type="InterPro" id="IPR016161">
    <property type="entry name" value="Ald_DH/histidinol_DH"/>
</dbReference>
<evidence type="ECO:0000256" key="2">
    <source>
        <dbReference type="ARBA" id="ARBA00023002"/>
    </source>
</evidence>
<dbReference type="InterPro" id="IPR016163">
    <property type="entry name" value="Ald_DH_C"/>
</dbReference>
<dbReference type="Pfam" id="PF00171">
    <property type="entry name" value="Aldedh"/>
    <property type="match status" value="1"/>
</dbReference>